<dbReference type="Pfam" id="PF08282">
    <property type="entry name" value="Hydrolase_3"/>
    <property type="match status" value="1"/>
</dbReference>
<comment type="caution">
    <text evidence="1">The sequence shown here is derived from an EMBL/GenBank/DDBJ whole genome shotgun (WGS) entry which is preliminary data.</text>
</comment>
<keyword evidence="1" id="KW-0378">Hydrolase</keyword>
<name>A0ABS7YRA3_9VIBR</name>
<dbReference type="SFLD" id="SFLDG01140">
    <property type="entry name" value="C2.B:_Phosphomannomutase_and_P"/>
    <property type="match status" value="1"/>
</dbReference>
<accession>A0ABS7YRA3</accession>
<dbReference type="PANTHER" id="PTHR10000">
    <property type="entry name" value="PHOSPHOSERINE PHOSPHATASE"/>
    <property type="match status" value="1"/>
</dbReference>
<gene>
    <name evidence="1" type="ORF">LDJ79_19050</name>
</gene>
<dbReference type="EMBL" id="JAIWIU010000158">
    <property type="protein sequence ID" value="MCA2018226.1"/>
    <property type="molecule type" value="Genomic_DNA"/>
</dbReference>
<organism evidence="1 2">
    <name type="scientific">Vibrio tritonius</name>
    <dbReference type="NCBI Taxonomy" id="1435069"/>
    <lineage>
        <taxon>Bacteria</taxon>
        <taxon>Pseudomonadati</taxon>
        <taxon>Pseudomonadota</taxon>
        <taxon>Gammaproteobacteria</taxon>
        <taxon>Vibrionales</taxon>
        <taxon>Vibrionaceae</taxon>
        <taxon>Vibrio</taxon>
    </lineage>
</organism>
<proteinExistence type="predicted"/>
<evidence type="ECO:0000313" key="2">
    <source>
        <dbReference type="Proteomes" id="UP001199044"/>
    </source>
</evidence>
<dbReference type="Gene3D" id="3.40.50.1000">
    <property type="entry name" value="HAD superfamily/HAD-like"/>
    <property type="match status" value="1"/>
</dbReference>
<dbReference type="NCBIfam" id="TIGR01484">
    <property type="entry name" value="HAD-SF-IIB"/>
    <property type="match status" value="1"/>
</dbReference>
<dbReference type="InterPro" id="IPR036412">
    <property type="entry name" value="HAD-like_sf"/>
</dbReference>
<sequence length="269" mass="30262">MIKLIITDMDGTFLNSAGDYNRTLFQEVNQKMQQAGVHFSPCTGKQVERVEELFGDISRDFWILGDSATRIKHQGEYVYQSLLPNSLGQAIIDRLQSEQGEHIIVACTPDGAYLLDSTAEPLKALMRRSYTKLTEVRNYQQIDGDFVKITVFDPKGGCPELRTHLTDFDEQAYIVVSEANWIDIANQGVHKGTTVARLQEMLGVTEQETMVFGDGFNDIELLERGAFSFAMRNAFPETQAIAKYITGSNDQDAVMTTILQMLQLQEKSK</sequence>
<evidence type="ECO:0000313" key="1">
    <source>
        <dbReference type="EMBL" id="MCA2018226.1"/>
    </source>
</evidence>
<protein>
    <submittedName>
        <fullName evidence="1">Cof-type HAD-IIB family hydrolase</fullName>
    </submittedName>
</protein>
<dbReference type="InterPro" id="IPR006379">
    <property type="entry name" value="HAD-SF_hydro_IIB"/>
</dbReference>
<dbReference type="InterPro" id="IPR000150">
    <property type="entry name" value="Cof"/>
</dbReference>
<keyword evidence="2" id="KW-1185">Reference proteome</keyword>
<reference evidence="2" key="1">
    <citation type="submission" date="2023-07" db="EMBL/GenBank/DDBJ databases">
        <title>Molecular identification of indigenous halophilic bacteria isolated from red sea cost, biodegradation of synthetic dyes and assessment of degraded metabolite toxicity.</title>
        <authorList>
            <person name="Chaieb K."/>
            <person name="Altayb H.N."/>
        </authorList>
    </citation>
    <scope>NUCLEOTIDE SEQUENCE [LARGE SCALE GENOMIC DNA]</scope>
    <source>
        <strain evidence="2">K20</strain>
    </source>
</reference>
<dbReference type="NCBIfam" id="TIGR00099">
    <property type="entry name" value="Cof-subfamily"/>
    <property type="match status" value="1"/>
</dbReference>
<dbReference type="RefSeq" id="WP_225251718.1">
    <property type="nucleotide sequence ID" value="NZ_JAIWIU010000158.1"/>
</dbReference>
<dbReference type="Gene3D" id="3.30.1240.10">
    <property type="match status" value="1"/>
</dbReference>
<dbReference type="GO" id="GO:0016787">
    <property type="term" value="F:hydrolase activity"/>
    <property type="evidence" value="ECO:0007669"/>
    <property type="project" value="UniProtKB-KW"/>
</dbReference>
<dbReference type="SFLD" id="SFLDS00003">
    <property type="entry name" value="Haloacid_Dehalogenase"/>
    <property type="match status" value="1"/>
</dbReference>
<dbReference type="SUPFAM" id="SSF56784">
    <property type="entry name" value="HAD-like"/>
    <property type="match status" value="1"/>
</dbReference>
<dbReference type="InterPro" id="IPR023214">
    <property type="entry name" value="HAD_sf"/>
</dbReference>
<dbReference type="PANTHER" id="PTHR10000:SF53">
    <property type="entry name" value="5-AMINO-6-(5-PHOSPHO-D-RIBITYLAMINO)URACIL PHOSPHATASE YBJI-RELATED"/>
    <property type="match status" value="1"/>
</dbReference>
<dbReference type="Proteomes" id="UP001199044">
    <property type="component" value="Unassembled WGS sequence"/>
</dbReference>